<reference evidence="1 2" key="1">
    <citation type="submission" date="2020-07" db="EMBL/GenBank/DDBJ databases">
        <title>A new beta-1,3-glucan-decomposing anaerobic bacterium isolated from anoxic soil subjected to biological soil disinfestation.</title>
        <authorList>
            <person name="Ueki A."/>
            <person name="Tonouchi A."/>
        </authorList>
    </citation>
    <scope>NUCLEOTIDE SEQUENCE [LARGE SCALE GENOMIC DNA]</scope>
    <source>
        <strain evidence="1 2">TW1</strain>
    </source>
</reference>
<keyword evidence="2" id="KW-1185">Reference proteome</keyword>
<dbReference type="Proteomes" id="UP000580568">
    <property type="component" value="Unassembled WGS sequence"/>
</dbReference>
<dbReference type="AlphaFoldDB" id="A0A6V8SF12"/>
<comment type="caution">
    <text evidence="1">The sequence shown here is derived from an EMBL/GenBank/DDBJ whole genome shotgun (WGS) entry which is preliminary data.</text>
</comment>
<protein>
    <submittedName>
        <fullName evidence="1">Uncharacterized protein</fullName>
    </submittedName>
</protein>
<dbReference type="RefSeq" id="WP_183277260.1">
    <property type="nucleotide sequence ID" value="NZ_BLZR01000001.1"/>
</dbReference>
<accession>A0A6V8SF12</accession>
<gene>
    <name evidence="1" type="ORF">bsdtw1_01879</name>
</gene>
<evidence type="ECO:0000313" key="2">
    <source>
        <dbReference type="Proteomes" id="UP000580568"/>
    </source>
</evidence>
<organism evidence="1 2">
    <name type="scientific">Clostridium fungisolvens</name>
    <dbReference type="NCBI Taxonomy" id="1604897"/>
    <lineage>
        <taxon>Bacteria</taxon>
        <taxon>Bacillati</taxon>
        <taxon>Bacillota</taxon>
        <taxon>Clostridia</taxon>
        <taxon>Eubacteriales</taxon>
        <taxon>Clostridiaceae</taxon>
        <taxon>Clostridium</taxon>
    </lineage>
</organism>
<sequence length="169" mass="18277">MDVSSIMSTYNMSSLWNSINSSDSMYESSSMLISNVDSAVKGNYEESTYSGKSPTSQLDDLYKKVEPTYGIPLSYDSSGNLSIPTDTNSLNNIPADTNSNILPLLETGDSTSELSTINILNQYNGIENGTYTSNTSTILSSNPYNLYSNIESLSNNKGQGSGNNFDFSV</sequence>
<dbReference type="EMBL" id="BLZR01000001">
    <property type="protein sequence ID" value="GFP75787.1"/>
    <property type="molecule type" value="Genomic_DNA"/>
</dbReference>
<name>A0A6V8SF12_9CLOT</name>
<evidence type="ECO:0000313" key="1">
    <source>
        <dbReference type="EMBL" id="GFP75787.1"/>
    </source>
</evidence>
<proteinExistence type="predicted"/>